<evidence type="ECO:0000256" key="7">
    <source>
        <dbReference type="ARBA" id="ARBA00022989"/>
    </source>
</evidence>
<evidence type="ECO:0000256" key="2">
    <source>
        <dbReference type="ARBA" id="ARBA00022448"/>
    </source>
</evidence>
<organism evidence="11 12">
    <name type="scientific">Caulobacter radicis</name>
    <dbReference type="NCBI Taxonomy" id="2172650"/>
    <lineage>
        <taxon>Bacteria</taxon>
        <taxon>Pseudomonadati</taxon>
        <taxon>Pseudomonadota</taxon>
        <taxon>Alphaproteobacteria</taxon>
        <taxon>Caulobacterales</taxon>
        <taxon>Caulobacteraceae</taxon>
        <taxon>Caulobacter</taxon>
    </lineage>
</organism>
<evidence type="ECO:0000259" key="10">
    <source>
        <dbReference type="Pfam" id="PF11356"/>
    </source>
</evidence>
<comment type="caution">
    <text evidence="11">The sequence shown here is derived from an EMBL/GenBank/DDBJ whole genome shotgun (WGS) entry which is preliminary data.</text>
</comment>
<dbReference type="Gene3D" id="2.30.30.830">
    <property type="match status" value="1"/>
</dbReference>
<keyword evidence="4" id="KW-0997">Cell inner membrane</keyword>
<reference evidence="11 12" key="1">
    <citation type="submission" date="2018-04" db="EMBL/GenBank/DDBJ databases">
        <title>The genome sequence of Caulobacter sp. 736.</title>
        <authorList>
            <person name="Gao J."/>
            <person name="Sun J."/>
        </authorList>
    </citation>
    <scope>NUCLEOTIDE SEQUENCE [LARGE SCALE GENOMIC DNA]</scope>
    <source>
        <strain evidence="11 12">736</strain>
    </source>
</reference>
<evidence type="ECO:0000256" key="4">
    <source>
        <dbReference type="ARBA" id="ARBA00022519"/>
    </source>
</evidence>
<evidence type="ECO:0000256" key="6">
    <source>
        <dbReference type="ARBA" id="ARBA00022927"/>
    </source>
</evidence>
<dbReference type="GO" id="GO:0005886">
    <property type="term" value="C:plasma membrane"/>
    <property type="evidence" value="ECO:0007669"/>
    <property type="project" value="UniProtKB-SubCell"/>
</dbReference>
<keyword evidence="2" id="KW-0813">Transport</keyword>
<gene>
    <name evidence="11" type="ORF">DDF65_16805</name>
</gene>
<feature type="domain" description="Type II secretion system protein GspC N-terminal" evidence="10">
    <location>
        <begin position="23"/>
        <end position="144"/>
    </location>
</feature>
<name>A0A2T9J7S8_9CAUL</name>
<protein>
    <submittedName>
        <fullName evidence="11">Type II secretion pathway protein C</fullName>
    </submittedName>
</protein>
<dbReference type="EMBL" id="QDKP01000049">
    <property type="protein sequence ID" value="PVM77582.1"/>
    <property type="molecule type" value="Genomic_DNA"/>
</dbReference>
<keyword evidence="7 9" id="KW-1133">Transmembrane helix</keyword>
<evidence type="ECO:0000313" key="12">
    <source>
        <dbReference type="Proteomes" id="UP000244913"/>
    </source>
</evidence>
<evidence type="ECO:0000313" key="11">
    <source>
        <dbReference type="EMBL" id="PVM77582.1"/>
    </source>
</evidence>
<keyword evidence="12" id="KW-1185">Reference proteome</keyword>
<sequence>MLSKLTETIRTHGARAFIALELMVLLVLATQIARLVWIVAAPPPPLSVKVAPVQRAIDPSILATFDAFGSAGASSRVGGAASVEGFRLFGVRQTDGGGSAIIAGPDGVQKSYAVGESIADGVTLASVAADHVELSRAGARMTLSFPERP</sequence>
<keyword evidence="8 9" id="KW-0472">Membrane</keyword>
<dbReference type="InterPro" id="IPR024961">
    <property type="entry name" value="T2SS_GspC_N"/>
</dbReference>
<evidence type="ECO:0000256" key="8">
    <source>
        <dbReference type="ARBA" id="ARBA00023136"/>
    </source>
</evidence>
<feature type="transmembrane region" description="Helical" evidence="9">
    <location>
        <begin position="20"/>
        <end position="40"/>
    </location>
</feature>
<dbReference type="AlphaFoldDB" id="A0A2T9J7S8"/>
<dbReference type="GO" id="GO:0015031">
    <property type="term" value="P:protein transport"/>
    <property type="evidence" value="ECO:0007669"/>
    <property type="project" value="UniProtKB-KW"/>
</dbReference>
<evidence type="ECO:0000256" key="1">
    <source>
        <dbReference type="ARBA" id="ARBA00004533"/>
    </source>
</evidence>
<evidence type="ECO:0000256" key="5">
    <source>
        <dbReference type="ARBA" id="ARBA00022692"/>
    </source>
</evidence>
<dbReference type="Proteomes" id="UP000244913">
    <property type="component" value="Unassembled WGS sequence"/>
</dbReference>
<evidence type="ECO:0000256" key="9">
    <source>
        <dbReference type="SAM" id="Phobius"/>
    </source>
</evidence>
<proteinExistence type="predicted"/>
<keyword evidence="3" id="KW-1003">Cell membrane</keyword>
<keyword evidence="6" id="KW-0653">Protein transport</keyword>
<evidence type="ECO:0000256" key="3">
    <source>
        <dbReference type="ARBA" id="ARBA00022475"/>
    </source>
</evidence>
<accession>A0A2T9J7S8</accession>
<dbReference type="Pfam" id="PF11356">
    <property type="entry name" value="T2SSC"/>
    <property type="match status" value="1"/>
</dbReference>
<keyword evidence="5 9" id="KW-0812">Transmembrane</keyword>
<comment type="subcellular location">
    <subcellularLocation>
        <location evidence="1">Cell inner membrane</location>
    </subcellularLocation>
</comment>